<evidence type="ECO:0000256" key="1">
    <source>
        <dbReference type="ARBA" id="ARBA00022679"/>
    </source>
</evidence>
<dbReference type="SUPFAM" id="SSF55729">
    <property type="entry name" value="Acyl-CoA N-acyltransferases (Nat)"/>
    <property type="match status" value="1"/>
</dbReference>
<keyword evidence="5" id="KW-1185">Reference proteome</keyword>
<dbReference type="Proteomes" id="UP000295818">
    <property type="component" value="Unassembled WGS sequence"/>
</dbReference>
<keyword evidence="2" id="KW-0012">Acyltransferase</keyword>
<sequence>MSDGVSVRAARTGELAELQAIELAAGELFRDIGMVAVADHAPPPLSVMAEYQRDGRAWVAADQDDRPVGYILVMLVDGCAHIEQVSVHPAQARRGIGRLLIDEVDRWAAEQGLPALTLTTFRSVAWNGPYYARLGFRELSAAEFTPGLGEVRAAETAIGLDPADRICMRRDLTG</sequence>
<dbReference type="RefSeq" id="WP_132187738.1">
    <property type="nucleotide sequence ID" value="NZ_SLWM01000002.1"/>
</dbReference>
<dbReference type="EMBL" id="SLWM01000002">
    <property type="protein sequence ID" value="TCO29945.1"/>
    <property type="molecule type" value="Genomic_DNA"/>
</dbReference>
<dbReference type="CDD" id="cd04301">
    <property type="entry name" value="NAT_SF"/>
    <property type="match status" value="1"/>
</dbReference>
<protein>
    <submittedName>
        <fullName evidence="4">Acetyltransferase (GNAT) family protein</fullName>
    </submittedName>
</protein>
<dbReference type="PROSITE" id="PS51186">
    <property type="entry name" value="GNAT"/>
    <property type="match status" value="1"/>
</dbReference>
<dbReference type="PANTHER" id="PTHR43800:SF1">
    <property type="entry name" value="PEPTIDYL-LYSINE N-ACETYLTRANSFERASE YJAB"/>
    <property type="match status" value="1"/>
</dbReference>
<evidence type="ECO:0000256" key="2">
    <source>
        <dbReference type="ARBA" id="ARBA00023315"/>
    </source>
</evidence>
<reference evidence="4 5" key="1">
    <citation type="journal article" date="2015" name="Stand. Genomic Sci.">
        <title>Genomic Encyclopedia of Bacterial and Archaeal Type Strains, Phase III: the genomes of soil and plant-associated and newly described type strains.</title>
        <authorList>
            <person name="Whitman W.B."/>
            <person name="Woyke T."/>
            <person name="Klenk H.P."/>
            <person name="Zhou Y."/>
            <person name="Lilburn T.G."/>
            <person name="Beck B.J."/>
            <person name="De Vos P."/>
            <person name="Vandamme P."/>
            <person name="Eisen J.A."/>
            <person name="Garrity G."/>
            <person name="Hugenholtz P."/>
            <person name="Kyrpides N.C."/>
        </authorList>
    </citation>
    <scope>NUCLEOTIDE SEQUENCE [LARGE SCALE GENOMIC DNA]</scope>
    <source>
        <strain evidence="4 5">VKM Ac-2538</strain>
    </source>
</reference>
<dbReference type="InterPro" id="IPR000182">
    <property type="entry name" value="GNAT_dom"/>
</dbReference>
<gene>
    <name evidence="4" type="ORF">EV644_102666</name>
</gene>
<proteinExistence type="predicted"/>
<comment type="caution">
    <text evidence="4">The sequence shown here is derived from an EMBL/GenBank/DDBJ whole genome shotgun (WGS) entry which is preliminary data.</text>
</comment>
<accession>A0ABY2BT92</accession>
<dbReference type="Pfam" id="PF00583">
    <property type="entry name" value="Acetyltransf_1"/>
    <property type="match status" value="1"/>
</dbReference>
<dbReference type="InterPro" id="IPR016181">
    <property type="entry name" value="Acyl_CoA_acyltransferase"/>
</dbReference>
<feature type="domain" description="N-acetyltransferase" evidence="3">
    <location>
        <begin position="5"/>
        <end position="158"/>
    </location>
</feature>
<organism evidence="4 5">
    <name type="scientific">Kribbella orskensis</name>
    <dbReference type="NCBI Taxonomy" id="2512216"/>
    <lineage>
        <taxon>Bacteria</taxon>
        <taxon>Bacillati</taxon>
        <taxon>Actinomycetota</taxon>
        <taxon>Actinomycetes</taxon>
        <taxon>Propionibacteriales</taxon>
        <taxon>Kribbellaceae</taxon>
        <taxon>Kribbella</taxon>
    </lineage>
</organism>
<evidence type="ECO:0000313" key="5">
    <source>
        <dbReference type="Proteomes" id="UP000295818"/>
    </source>
</evidence>
<name>A0ABY2BT92_9ACTN</name>
<dbReference type="PANTHER" id="PTHR43800">
    <property type="entry name" value="PEPTIDYL-LYSINE N-ACETYLTRANSFERASE YJAB"/>
    <property type="match status" value="1"/>
</dbReference>
<evidence type="ECO:0000313" key="4">
    <source>
        <dbReference type="EMBL" id="TCO29945.1"/>
    </source>
</evidence>
<evidence type="ECO:0000259" key="3">
    <source>
        <dbReference type="PROSITE" id="PS51186"/>
    </source>
</evidence>
<keyword evidence="1" id="KW-0808">Transferase</keyword>
<dbReference type="Gene3D" id="3.40.630.30">
    <property type="match status" value="1"/>
</dbReference>